<dbReference type="EMBL" id="AXCN02000452">
    <property type="status" value="NOT_ANNOTATED_CDS"/>
    <property type="molecule type" value="Genomic_DNA"/>
</dbReference>
<organism evidence="1 2">
    <name type="scientific">Anopheles farauti</name>
    <dbReference type="NCBI Taxonomy" id="69004"/>
    <lineage>
        <taxon>Eukaryota</taxon>
        <taxon>Metazoa</taxon>
        <taxon>Ecdysozoa</taxon>
        <taxon>Arthropoda</taxon>
        <taxon>Hexapoda</taxon>
        <taxon>Insecta</taxon>
        <taxon>Pterygota</taxon>
        <taxon>Neoptera</taxon>
        <taxon>Endopterygota</taxon>
        <taxon>Diptera</taxon>
        <taxon>Nematocera</taxon>
        <taxon>Culicoidea</taxon>
        <taxon>Culicidae</taxon>
        <taxon>Anophelinae</taxon>
        <taxon>Anopheles</taxon>
    </lineage>
</organism>
<dbReference type="AlphaFoldDB" id="A0A182QMT7"/>
<proteinExistence type="predicted"/>
<dbReference type="VEuPathDB" id="VectorBase:AFAF013353"/>
<evidence type="ECO:0000313" key="2">
    <source>
        <dbReference type="Proteomes" id="UP000075886"/>
    </source>
</evidence>
<keyword evidence="2" id="KW-1185">Reference proteome</keyword>
<reference evidence="2" key="1">
    <citation type="submission" date="2014-01" db="EMBL/GenBank/DDBJ databases">
        <title>The Genome Sequence of Anopheles farauti FAR1 (V2).</title>
        <authorList>
            <consortium name="The Broad Institute Genomics Platform"/>
            <person name="Neafsey D.E."/>
            <person name="Besansky N."/>
            <person name="Howell P."/>
            <person name="Walton C."/>
            <person name="Young S.K."/>
            <person name="Zeng Q."/>
            <person name="Gargeya S."/>
            <person name="Fitzgerald M."/>
            <person name="Haas B."/>
            <person name="Abouelleil A."/>
            <person name="Allen A.W."/>
            <person name="Alvarado L."/>
            <person name="Arachchi H.M."/>
            <person name="Berlin A.M."/>
            <person name="Chapman S.B."/>
            <person name="Gainer-Dewar J."/>
            <person name="Goldberg J."/>
            <person name="Griggs A."/>
            <person name="Gujja S."/>
            <person name="Hansen M."/>
            <person name="Howarth C."/>
            <person name="Imamovic A."/>
            <person name="Ireland A."/>
            <person name="Larimer J."/>
            <person name="McCowan C."/>
            <person name="Murphy C."/>
            <person name="Pearson M."/>
            <person name="Poon T.W."/>
            <person name="Priest M."/>
            <person name="Roberts A."/>
            <person name="Saif S."/>
            <person name="Shea T."/>
            <person name="Sisk P."/>
            <person name="Sykes S."/>
            <person name="Wortman J."/>
            <person name="Nusbaum C."/>
            <person name="Birren B."/>
        </authorList>
    </citation>
    <scope>NUCLEOTIDE SEQUENCE [LARGE SCALE GENOMIC DNA]</scope>
    <source>
        <strain evidence="2">FAR1</strain>
    </source>
</reference>
<accession>A0A182QMT7</accession>
<dbReference type="STRING" id="69004.A0A182QMT7"/>
<protein>
    <submittedName>
        <fullName evidence="1">Uncharacterized protein</fullName>
    </submittedName>
</protein>
<evidence type="ECO:0000313" key="1">
    <source>
        <dbReference type="EnsemblMetazoa" id="AFAF013353-PA"/>
    </source>
</evidence>
<dbReference type="EnsemblMetazoa" id="AFAF013353-RA">
    <property type="protein sequence ID" value="AFAF013353-PA"/>
    <property type="gene ID" value="AFAF013353"/>
</dbReference>
<dbReference type="Proteomes" id="UP000075886">
    <property type="component" value="Unassembled WGS sequence"/>
</dbReference>
<name>A0A182QMT7_9DIPT</name>
<reference evidence="1" key="2">
    <citation type="submission" date="2020-05" db="UniProtKB">
        <authorList>
            <consortium name="EnsemblMetazoa"/>
        </authorList>
    </citation>
    <scope>IDENTIFICATION</scope>
    <source>
        <strain evidence="1">FAR1</strain>
    </source>
</reference>
<sequence length="231" mass="25194">MSELFLPQRASGLICFLAPLSTEESANRARSYVMAHAMDRTRRGTMMLDGLYGGQKQFQRIGQNTHQRTDDGKVILFQAWPEIVHQFVKAGIGSAQLRAVTSREENTLAEDALRKPCRTPGTYRGKNVLRVSLLSASASTIKRSKSMEDTAHVIVCSNVPNTLTIPSISAEFSSEETEVPTDVPGTGDNTAAISRRKTSGAAATSQLSAILFECLFFPSVILSYLLKSSYA</sequence>